<accession>A0A7W3WIL7</accession>
<comment type="caution">
    <text evidence="1">The sequence shown here is derived from an EMBL/GenBank/DDBJ whole genome shotgun (WGS) entry which is preliminary data.</text>
</comment>
<gene>
    <name evidence="1" type="ORF">H3146_04085</name>
</gene>
<reference evidence="2" key="1">
    <citation type="submission" date="2020-05" db="EMBL/GenBank/DDBJ databases">
        <title>Classification of alakaliphilic streptomycetes isolated from an alkaline soil next to Lonar Crater, India and a proposal for the recognition of Streptomyces alkaliterrae sp. nov.</title>
        <authorList>
            <person name="Golinska P."/>
        </authorList>
    </citation>
    <scope>NUCLEOTIDE SEQUENCE [LARGE SCALE GENOMIC DNA]</scope>
    <source>
        <strain evidence="2">OF3</strain>
    </source>
</reference>
<organism evidence="1 2">
    <name type="scientific">Streptomyces alkaliterrae</name>
    <dbReference type="NCBI Taxonomy" id="2213162"/>
    <lineage>
        <taxon>Bacteria</taxon>
        <taxon>Bacillati</taxon>
        <taxon>Actinomycetota</taxon>
        <taxon>Actinomycetes</taxon>
        <taxon>Kitasatosporales</taxon>
        <taxon>Streptomycetaceae</taxon>
        <taxon>Streptomyces</taxon>
    </lineage>
</organism>
<evidence type="ECO:0000313" key="1">
    <source>
        <dbReference type="EMBL" id="MBB1252555.1"/>
    </source>
</evidence>
<name>A0A7W3WIL7_9ACTN</name>
<proteinExistence type="predicted"/>
<dbReference type="RefSeq" id="WP_181353494.1">
    <property type="nucleotide sequence ID" value="NZ_JABJWZ010000019.1"/>
</dbReference>
<evidence type="ECO:0000313" key="2">
    <source>
        <dbReference type="Proteomes" id="UP000525686"/>
    </source>
</evidence>
<protein>
    <submittedName>
        <fullName evidence="1">Uncharacterized protein</fullName>
    </submittedName>
</protein>
<sequence>MTTTAHTRTRTARAAAIIRAIGQRRHRHSASPAQFVCGRCHVAWTGAEADCWSCGQPATSEHNHRGAALLRLLHPVQPTPAKAATQ</sequence>
<dbReference type="EMBL" id="JABJWZ010000019">
    <property type="protein sequence ID" value="MBB1252555.1"/>
    <property type="molecule type" value="Genomic_DNA"/>
</dbReference>
<dbReference type="Proteomes" id="UP000525686">
    <property type="component" value="Unassembled WGS sequence"/>
</dbReference>
<dbReference type="AlphaFoldDB" id="A0A7W3WIL7"/>